<dbReference type="Proteomes" id="UP000325433">
    <property type="component" value="Unassembled WGS sequence"/>
</dbReference>
<reference evidence="2" key="1">
    <citation type="submission" date="2019-04" db="EMBL/GenBank/DDBJ databases">
        <title>Friends and foes A comparative genomics studyof 23 Aspergillus species from section Flavi.</title>
        <authorList>
            <consortium name="DOE Joint Genome Institute"/>
            <person name="Kjaerbolling I."/>
            <person name="Vesth T."/>
            <person name="Frisvad J.C."/>
            <person name="Nybo J.L."/>
            <person name="Theobald S."/>
            <person name="Kildgaard S."/>
            <person name="Isbrandt T."/>
            <person name="Kuo A."/>
            <person name="Sato A."/>
            <person name="Lyhne E.K."/>
            <person name="Kogle M.E."/>
            <person name="Wiebenga A."/>
            <person name="Kun R.S."/>
            <person name="Lubbers R.J."/>
            <person name="Makela M.R."/>
            <person name="Barry K."/>
            <person name="Chovatia M."/>
            <person name="Clum A."/>
            <person name="Daum C."/>
            <person name="Haridas S."/>
            <person name="He G."/>
            <person name="LaButti K."/>
            <person name="Lipzen A."/>
            <person name="Mondo S."/>
            <person name="Riley R."/>
            <person name="Salamov A."/>
            <person name="Simmons B.A."/>
            <person name="Magnuson J.K."/>
            <person name="Henrissat B."/>
            <person name="Mortensen U.H."/>
            <person name="Larsen T.O."/>
            <person name="Devries R.P."/>
            <person name="Grigoriev I.V."/>
            <person name="Machida M."/>
            <person name="Baker S.E."/>
            <person name="Andersen M.R."/>
        </authorList>
    </citation>
    <scope>NUCLEOTIDE SEQUENCE [LARGE SCALE GENOMIC DNA]</scope>
    <source>
        <strain evidence="2">CBS 130015</strain>
    </source>
</reference>
<dbReference type="EMBL" id="ML738298">
    <property type="protein sequence ID" value="KAE8318102.1"/>
    <property type="molecule type" value="Genomic_DNA"/>
</dbReference>
<sequence length="112" mass="12511">MIIIIIEYLTASPLLPFFFFRFYFAALATGHRIANRMASPASHFFVSLGADQQHAGNTKPPGKQRSALLSHATWQADSMNLNVTDPLPGLLFDSFLDSSGVYRSLIEFTFLR</sequence>
<evidence type="ECO:0000313" key="1">
    <source>
        <dbReference type="EMBL" id="KAE8318102.1"/>
    </source>
</evidence>
<keyword evidence="2" id="KW-1185">Reference proteome</keyword>
<organism evidence="1 2">
    <name type="scientific">Aspergillus transmontanensis</name>
    <dbReference type="NCBI Taxonomy" id="1034304"/>
    <lineage>
        <taxon>Eukaryota</taxon>
        <taxon>Fungi</taxon>
        <taxon>Dikarya</taxon>
        <taxon>Ascomycota</taxon>
        <taxon>Pezizomycotina</taxon>
        <taxon>Eurotiomycetes</taxon>
        <taxon>Eurotiomycetidae</taxon>
        <taxon>Eurotiales</taxon>
        <taxon>Aspergillaceae</taxon>
        <taxon>Aspergillus</taxon>
        <taxon>Aspergillus subgen. Circumdati</taxon>
    </lineage>
</organism>
<name>A0A5N6WBR4_9EURO</name>
<accession>A0A5N6WBR4</accession>
<dbReference type="AlphaFoldDB" id="A0A5N6WBR4"/>
<gene>
    <name evidence="1" type="ORF">BDV41DRAFT_523453</name>
</gene>
<proteinExistence type="predicted"/>
<protein>
    <submittedName>
        <fullName evidence="1">Uncharacterized protein</fullName>
    </submittedName>
</protein>
<evidence type="ECO:0000313" key="2">
    <source>
        <dbReference type="Proteomes" id="UP000325433"/>
    </source>
</evidence>